<dbReference type="RefSeq" id="XP_001031281.1">
    <property type="nucleotide sequence ID" value="XM_001031281.1"/>
</dbReference>
<feature type="chain" id="PRO_5004201003" evidence="1">
    <location>
        <begin position="24"/>
        <end position="142"/>
    </location>
</feature>
<evidence type="ECO:0000256" key="1">
    <source>
        <dbReference type="SAM" id="SignalP"/>
    </source>
</evidence>
<gene>
    <name evidence="2" type="ORF">TTHERM_00835180</name>
</gene>
<proteinExistence type="predicted"/>
<accession>Q22EB0</accession>
<name>Q22EB0_TETTS</name>
<keyword evidence="2" id="KW-0472">Membrane</keyword>
<sequence>MNKILYLIPAILLVGAGILLIQGNQNSLSADNDQVTFSQYYDCMYDKNVYHRDICTQTEKFQQTKEKVEQYLNTNPTCIAYAQYTDKVFALNILATAALNQDQLYQNCRASPEFLAIVQQDYDCLYTKFISPELKLCSGLNL</sequence>
<keyword evidence="3" id="KW-1185">Reference proteome</keyword>
<feature type="signal peptide" evidence="1">
    <location>
        <begin position="1"/>
        <end position="23"/>
    </location>
</feature>
<evidence type="ECO:0000313" key="2">
    <source>
        <dbReference type="EMBL" id="EAR83618.1"/>
    </source>
</evidence>
<dbReference type="InParanoid" id="Q22EB0"/>
<reference evidence="3" key="1">
    <citation type="journal article" date="2006" name="PLoS Biol.">
        <title>Macronuclear genome sequence of the ciliate Tetrahymena thermophila, a model eukaryote.</title>
        <authorList>
            <person name="Eisen J.A."/>
            <person name="Coyne R.S."/>
            <person name="Wu M."/>
            <person name="Wu D."/>
            <person name="Thiagarajan M."/>
            <person name="Wortman J.R."/>
            <person name="Badger J.H."/>
            <person name="Ren Q."/>
            <person name="Amedeo P."/>
            <person name="Jones K.M."/>
            <person name="Tallon L.J."/>
            <person name="Delcher A.L."/>
            <person name="Salzberg S.L."/>
            <person name="Silva J.C."/>
            <person name="Haas B.J."/>
            <person name="Majoros W.H."/>
            <person name="Farzad M."/>
            <person name="Carlton J.M."/>
            <person name="Smith R.K. Jr."/>
            <person name="Garg J."/>
            <person name="Pearlman R.E."/>
            <person name="Karrer K.M."/>
            <person name="Sun L."/>
            <person name="Manning G."/>
            <person name="Elde N.C."/>
            <person name="Turkewitz A.P."/>
            <person name="Asai D.J."/>
            <person name="Wilkes D.E."/>
            <person name="Wang Y."/>
            <person name="Cai H."/>
            <person name="Collins K."/>
            <person name="Stewart B.A."/>
            <person name="Lee S.R."/>
            <person name="Wilamowska K."/>
            <person name="Weinberg Z."/>
            <person name="Ruzzo W.L."/>
            <person name="Wloga D."/>
            <person name="Gaertig J."/>
            <person name="Frankel J."/>
            <person name="Tsao C.-C."/>
            <person name="Gorovsky M.A."/>
            <person name="Keeling P.J."/>
            <person name="Waller R.F."/>
            <person name="Patron N.J."/>
            <person name="Cherry J.M."/>
            <person name="Stover N.A."/>
            <person name="Krieger C.J."/>
            <person name="del Toro C."/>
            <person name="Ryder H.F."/>
            <person name="Williamson S.C."/>
            <person name="Barbeau R.A."/>
            <person name="Hamilton E.P."/>
            <person name="Orias E."/>
        </authorList>
    </citation>
    <scope>NUCLEOTIDE SEQUENCE [LARGE SCALE GENOMIC DNA]</scope>
    <source>
        <strain evidence="3">SB210</strain>
    </source>
</reference>
<dbReference type="HOGENOM" id="CLU_144474_0_0_1"/>
<dbReference type="KEGG" id="tet:TTHERM_00835180"/>
<dbReference type="Proteomes" id="UP000009168">
    <property type="component" value="Unassembled WGS sequence"/>
</dbReference>
<dbReference type="EMBL" id="GG662778">
    <property type="protein sequence ID" value="EAR83618.1"/>
    <property type="molecule type" value="Genomic_DNA"/>
</dbReference>
<keyword evidence="1" id="KW-0732">Signal</keyword>
<protein>
    <submittedName>
        <fullName evidence="2">Transmembrane protein, putative</fullName>
    </submittedName>
</protein>
<keyword evidence="2" id="KW-0812">Transmembrane</keyword>
<organism evidence="2 3">
    <name type="scientific">Tetrahymena thermophila (strain SB210)</name>
    <dbReference type="NCBI Taxonomy" id="312017"/>
    <lineage>
        <taxon>Eukaryota</taxon>
        <taxon>Sar</taxon>
        <taxon>Alveolata</taxon>
        <taxon>Ciliophora</taxon>
        <taxon>Intramacronucleata</taxon>
        <taxon>Oligohymenophorea</taxon>
        <taxon>Hymenostomatida</taxon>
        <taxon>Tetrahymenina</taxon>
        <taxon>Tetrahymenidae</taxon>
        <taxon>Tetrahymena</taxon>
    </lineage>
</organism>
<dbReference type="AlphaFoldDB" id="Q22EB0"/>
<dbReference type="GeneID" id="7824128"/>
<evidence type="ECO:0000313" key="3">
    <source>
        <dbReference type="Proteomes" id="UP000009168"/>
    </source>
</evidence>